<proteinExistence type="predicted"/>
<accession>A0ABN7WNL1</accession>
<keyword evidence="2" id="KW-1185">Reference proteome</keyword>
<sequence>KYKKLLEYKITTYIQEIIQEIVLDLFDEKCIIPYDPFKILTHFSKKDVFKDMIKKLLQVAFDGSKLKKEILEELEEEEYMYYYKFSKRLDKFVARLIDTSFCDAQEKMYSVIRGRFKKAKECDCVGMIVDAGKCYSREGSCFFDLILCVYHLEEFYKKNEKTRKYFKEFSDLVKNYNKDLVSSDLHKQIIEKIDETLASFKNKRFNVGLINRKKKGLRSCSIIRDKKSL</sequence>
<comment type="caution">
    <text evidence="1">The sequence shown here is derived from an EMBL/GenBank/DDBJ whole genome shotgun (WGS) entry which is preliminary data.</text>
</comment>
<name>A0ABN7WNL1_GIGMA</name>
<feature type="non-terminal residue" evidence="1">
    <location>
        <position position="1"/>
    </location>
</feature>
<protein>
    <submittedName>
        <fullName evidence="1">43504_t:CDS:1</fullName>
    </submittedName>
</protein>
<organism evidence="1 2">
    <name type="scientific">Gigaspora margarita</name>
    <dbReference type="NCBI Taxonomy" id="4874"/>
    <lineage>
        <taxon>Eukaryota</taxon>
        <taxon>Fungi</taxon>
        <taxon>Fungi incertae sedis</taxon>
        <taxon>Mucoromycota</taxon>
        <taxon>Glomeromycotina</taxon>
        <taxon>Glomeromycetes</taxon>
        <taxon>Diversisporales</taxon>
        <taxon>Gigasporaceae</taxon>
        <taxon>Gigaspora</taxon>
    </lineage>
</organism>
<dbReference type="EMBL" id="CAJVQB010053406">
    <property type="protein sequence ID" value="CAG8836359.1"/>
    <property type="molecule type" value="Genomic_DNA"/>
</dbReference>
<evidence type="ECO:0000313" key="1">
    <source>
        <dbReference type="EMBL" id="CAG8836359.1"/>
    </source>
</evidence>
<gene>
    <name evidence="1" type="ORF">GMARGA_LOCUS32997</name>
</gene>
<evidence type="ECO:0000313" key="2">
    <source>
        <dbReference type="Proteomes" id="UP000789901"/>
    </source>
</evidence>
<dbReference type="Proteomes" id="UP000789901">
    <property type="component" value="Unassembled WGS sequence"/>
</dbReference>
<reference evidence="1 2" key="1">
    <citation type="submission" date="2021-06" db="EMBL/GenBank/DDBJ databases">
        <authorList>
            <person name="Kallberg Y."/>
            <person name="Tangrot J."/>
            <person name="Rosling A."/>
        </authorList>
    </citation>
    <scope>NUCLEOTIDE SEQUENCE [LARGE SCALE GENOMIC DNA]</scope>
    <source>
        <strain evidence="1 2">120-4 pot B 10/14</strain>
    </source>
</reference>